<gene>
    <name evidence="1" type="ORF">OFUS_LOCUS13744</name>
</gene>
<evidence type="ECO:0000313" key="1">
    <source>
        <dbReference type="EMBL" id="CAH1788157.1"/>
    </source>
</evidence>
<dbReference type="InterPro" id="IPR035234">
    <property type="entry name" value="IgGFc-bd_N"/>
</dbReference>
<evidence type="ECO:0000313" key="2">
    <source>
        <dbReference type="Proteomes" id="UP000749559"/>
    </source>
</evidence>
<proteinExistence type="predicted"/>
<keyword evidence="2" id="KW-1185">Reference proteome</keyword>
<dbReference type="EMBL" id="CAIIXF020000007">
    <property type="protein sequence ID" value="CAH1788157.1"/>
    <property type="molecule type" value="Genomic_DNA"/>
</dbReference>
<dbReference type="Proteomes" id="UP000749559">
    <property type="component" value="Unassembled WGS sequence"/>
</dbReference>
<feature type="non-terminal residue" evidence="1">
    <location>
        <position position="275"/>
    </location>
</feature>
<dbReference type="PANTHER" id="PTHR46534">
    <property type="entry name" value="IGGFC_BINDING DOMAIN-CONTAINING PROTEIN"/>
    <property type="match status" value="1"/>
</dbReference>
<protein>
    <submittedName>
        <fullName evidence="1">Uncharacterized protein</fullName>
    </submittedName>
</protein>
<name>A0A8J1UKR1_OWEFU</name>
<organism evidence="1 2">
    <name type="scientific">Owenia fusiformis</name>
    <name type="common">Polychaete worm</name>
    <dbReference type="NCBI Taxonomy" id="6347"/>
    <lineage>
        <taxon>Eukaryota</taxon>
        <taxon>Metazoa</taxon>
        <taxon>Spiralia</taxon>
        <taxon>Lophotrochozoa</taxon>
        <taxon>Annelida</taxon>
        <taxon>Polychaeta</taxon>
        <taxon>Sedentaria</taxon>
        <taxon>Canalipalpata</taxon>
        <taxon>Sabellida</taxon>
        <taxon>Oweniida</taxon>
        <taxon>Oweniidae</taxon>
        <taxon>Owenia</taxon>
    </lineage>
</organism>
<accession>A0A8J1UKR1</accession>
<dbReference type="PANTHER" id="PTHR46534:SF1">
    <property type="entry name" value="IGGFC-BINDING PROTEIN N-TERMINAL DOMAIN-CONTAINING PROTEIN"/>
    <property type="match status" value="1"/>
</dbReference>
<dbReference type="OrthoDB" id="10005154at2759"/>
<reference evidence="1" key="1">
    <citation type="submission" date="2022-03" db="EMBL/GenBank/DDBJ databases">
        <authorList>
            <person name="Martin C."/>
        </authorList>
    </citation>
    <scope>NUCLEOTIDE SEQUENCE</scope>
</reference>
<dbReference type="AlphaFoldDB" id="A0A8J1UKR1"/>
<sequence>MKMDYLKYFLLILHSINMVSSGDVDNLGTEFVLMFMENSIKPSTTPLEIEVFVTTYESNIVYVHISSPKWNNPKVDHSFNITAGEVELVKFSRDLRMVGTEKSSKGILIQASAEVAVYGFNKEKQSTDGFLGLPTDVLGTDYFAVTYYPPTMQTEIGIAAVYNNTKVYFKLKYSLTGHVTYDNDVYFGGDTLTVNLDEYETFQMHSTTDDLTGTRILSNNPISVFSGNKKTKVAPNDISTIRNSKDHLVSQLPPVDVWGSTFVTVPTPGRLFGDM</sequence>
<comment type="caution">
    <text evidence="1">The sequence shown here is derived from an EMBL/GenBank/DDBJ whole genome shotgun (WGS) entry which is preliminary data.</text>
</comment>
<dbReference type="Pfam" id="PF17517">
    <property type="entry name" value="IgGFc_binding"/>
    <property type="match status" value="1"/>
</dbReference>